<dbReference type="OrthoDB" id="1046782at2759"/>
<proteinExistence type="predicted"/>
<dbReference type="PANTHER" id="PTHR24359">
    <property type="entry name" value="SERINE/THREONINE-PROTEIN KINASE SBK1"/>
    <property type="match status" value="1"/>
</dbReference>
<dbReference type="CDD" id="cd00180">
    <property type="entry name" value="PKc"/>
    <property type="match status" value="1"/>
</dbReference>
<protein>
    <submittedName>
        <fullName evidence="3">Protein kinase-like protein</fullName>
    </submittedName>
</protein>
<dbReference type="AlphaFoldDB" id="A0A2J5HZZ6"/>
<dbReference type="Proteomes" id="UP000235023">
    <property type="component" value="Unassembled WGS sequence"/>
</dbReference>
<feature type="compositionally biased region" description="Polar residues" evidence="1">
    <location>
        <begin position="598"/>
        <end position="614"/>
    </location>
</feature>
<dbReference type="GO" id="GO:0004674">
    <property type="term" value="F:protein serine/threonine kinase activity"/>
    <property type="evidence" value="ECO:0007669"/>
    <property type="project" value="TreeGrafter"/>
</dbReference>
<dbReference type="InterPro" id="IPR000719">
    <property type="entry name" value="Prot_kinase_dom"/>
</dbReference>
<accession>A0A2J5HZZ6</accession>
<dbReference type="PROSITE" id="PS50011">
    <property type="entry name" value="PROTEIN_KINASE_DOM"/>
    <property type="match status" value="1"/>
</dbReference>
<evidence type="ECO:0000313" key="3">
    <source>
        <dbReference type="EMBL" id="PLN83085.1"/>
    </source>
</evidence>
<gene>
    <name evidence="3" type="ORF">BDW42DRAFT_192441</name>
</gene>
<keyword evidence="4" id="KW-1185">Reference proteome</keyword>
<dbReference type="PANTHER" id="PTHR24359:SF1">
    <property type="entry name" value="INHIBITOR OF NUCLEAR FACTOR KAPPA-B KINASE EPSILON SUBUNIT HOMOLOG 1-RELATED"/>
    <property type="match status" value="1"/>
</dbReference>
<evidence type="ECO:0000313" key="4">
    <source>
        <dbReference type="Proteomes" id="UP000235023"/>
    </source>
</evidence>
<organism evidence="3 4">
    <name type="scientific">Aspergillus taichungensis</name>
    <dbReference type="NCBI Taxonomy" id="482145"/>
    <lineage>
        <taxon>Eukaryota</taxon>
        <taxon>Fungi</taxon>
        <taxon>Dikarya</taxon>
        <taxon>Ascomycota</taxon>
        <taxon>Pezizomycotina</taxon>
        <taxon>Eurotiomycetes</taxon>
        <taxon>Eurotiomycetidae</taxon>
        <taxon>Eurotiales</taxon>
        <taxon>Aspergillaceae</taxon>
        <taxon>Aspergillus</taxon>
        <taxon>Aspergillus subgen. Circumdati</taxon>
    </lineage>
</organism>
<feature type="domain" description="Protein kinase" evidence="2">
    <location>
        <begin position="250"/>
        <end position="566"/>
    </location>
</feature>
<dbReference type="SUPFAM" id="SSF56112">
    <property type="entry name" value="Protein kinase-like (PK-like)"/>
    <property type="match status" value="1"/>
</dbReference>
<dbReference type="EMBL" id="KZ559521">
    <property type="protein sequence ID" value="PLN83085.1"/>
    <property type="molecule type" value="Genomic_DNA"/>
</dbReference>
<feature type="compositionally biased region" description="Polar residues" evidence="1">
    <location>
        <begin position="30"/>
        <end position="40"/>
    </location>
</feature>
<sequence length="651" mass="73401">MALLKVLCYPLRCLFQCFKPGWEPEENSKPDSPTFQNFSDTAPVPSENGIPTGPAPAPSICDADNSPRCPSDDVVAENDRSGSALQTAQLALVHARTQCYEDSAQNEFVPISVLREVLCDTTVHAIIKDMLEVDKNRADQLTTRVMKDCFRLFAILVDRGIPKKLLGFLEEGINDDCLPFTHNPTSQDSQVRVLETREGREIHTMAGWDTASVKRFEIKQYRMLAPVFQHRKHHRLSRLQPLPFIHLGFQEPQHGVSQGTYSEVFQARIHPDHHTLGGGLGNHQQGPVVAVKRLFNVQANGFGAERAIFDILESIGGHPHMVNLLFTFKKGEKFHLVFPWADGTLRTYLQQTRTLLDTRQSMFWCLKQMAGIASGLQWMHNFATPGSTRLFGRHGDIKADNILWFRGGDWRSDAGGILKIADLGLARFHTLASRSDIDPLTVRVPSTFSPPDAFRRIRVSRAWDLWGLGCMYLEFATSILCGYEAVVEFSAARGRDDTEIPELSMDCFYTTDYNEIKPSVRKWVEDLHRHPRCTGVLHHLLELIMSEMIVVEPCQRSTSARVHARLAEMIDRASHDNAYLMEPAPWFKRPHQLVEEPSTLSEPSPQQGRTNFTPEQPPTRRGAALVRTRGTWPLESTIESPGRFVATGAFC</sequence>
<dbReference type="SMART" id="SM00220">
    <property type="entry name" value="S_TKc"/>
    <property type="match status" value="1"/>
</dbReference>
<keyword evidence="3" id="KW-0418">Kinase</keyword>
<evidence type="ECO:0000259" key="2">
    <source>
        <dbReference type="PROSITE" id="PS50011"/>
    </source>
</evidence>
<feature type="region of interest" description="Disordered" evidence="1">
    <location>
        <begin position="26"/>
        <end position="72"/>
    </location>
</feature>
<dbReference type="GO" id="GO:0005524">
    <property type="term" value="F:ATP binding"/>
    <property type="evidence" value="ECO:0007669"/>
    <property type="project" value="InterPro"/>
</dbReference>
<feature type="region of interest" description="Disordered" evidence="1">
    <location>
        <begin position="594"/>
        <end position="623"/>
    </location>
</feature>
<dbReference type="Gene3D" id="3.30.200.20">
    <property type="entry name" value="Phosphorylase Kinase, domain 1"/>
    <property type="match status" value="1"/>
</dbReference>
<dbReference type="Pfam" id="PF00069">
    <property type="entry name" value="Pkinase"/>
    <property type="match status" value="1"/>
</dbReference>
<dbReference type="Gene3D" id="1.10.510.10">
    <property type="entry name" value="Transferase(Phosphotransferase) domain 1"/>
    <property type="match status" value="1"/>
</dbReference>
<evidence type="ECO:0000256" key="1">
    <source>
        <dbReference type="SAM" id="MobiDB-lite"/>
    </source>
</evidence>
<dbReference type="InterPro" id="IPR011009">
    <property type="entry name" value="Kinase-like_dom_sf"/>
</dbReference>
<name>A0A2J5HZZ6_9EURO</name>
<reference evidence="4" key="1">
    <citation type="submission" date="2017-12" db="EMBL/GenBank/DDBJ databases">
        <authorList>
            <consortium name="DOE Joint Genome Institute"/>
            <person name="Mondo S.J."/>
            <person name="Kjaerbolling I."/>
            <person name="Vesth T.C."/>
            <person name="Frisvad J.C."/>
            <person name="Nybo J.L."/>
            <person name="Theobald S."/>
            <person name="Kuo A."/>
            <person name="Bowyer P."/>
            <person name="Matsuda Y."/>
            <person name="Lyhne E.K."/>
            <person name="Kogle M.E."/>
            <person name="Clum A."/>
            <person name="Lipzen A."/>
            <person name="Salamov A."/>
            <person name="Ngan C.Y."/>
            <person name="Daum C."/>
            <person name="Chiniquy J."/>
            <person name="Barry K."/>
            <person name="LaButti K."/>
            <person name="Haridas S."/>
            <person name="Simmons B.A."/>
            <person name="Magnuson J.K."/>
            <person name="Mortensen U.H."/>
            <person name="Larsen T.O."/>
            <person name="Grigoriev I.V."/>
            <person name="Baker S.E."/>
            <person name="Andersen M.R."/>
            <person name="Nordberg H.P."/>
            <person name="Cantor M.N."/>
            <person name="Hua S.X."/>
        </authorList>
    </citation>
    <scope>NUCLEOTIDE SEQUENCE [LARGE SCALE GENOMIC DNA]</scope>
    <source>
        <strain evidence="4">IBT 19404</strain>
    </source>
</reference>
<keyword evidence="3" id="KW-0808">Transferase</keyword>